<feature type="region of interest" description="Disordered" evidence="1">
    <location>
        <begin position="241"/>
        <end position="266"/>
    </location>
</feature>
<feature type="compositionally biased region" description="Basic and acidic residues" evidence="1">
    <location>
        <begin position="332"/>
        <end position="400"/>
    </location>
</feature>
<dbReference type="EMBL" id="CAMXCT020006124">
    <property type="protein sequence ID" value="CAL1167366.1"/>
    <property type="molecule type" value="Genomic_DNA"/>
</dbReference>
<evidence type="ECO:0000256" key="1">
    <source>
        <dbReference type="SAM" id="MobiDB-lite"/>
    </source>
</evidence>
<evidence type="ECO:0000313" key="3">
    <source>
        <dbReference type="EMBL" id="CAL1167366.1"/>
    </source>
</evidence>
<reference evidence="3" key="2">
    <citation type="submission" date="2024-04" db="EMBL/GenBank/DDBJ databases">
        <authorList>
            <person name="Chen Y."/>
            <person name="Shah S."/>
            <person name="Dougan E. K."/>
            <person name="Thang M."/>
            <person name="Chan C."/>
        </authorList>
    </citation>
    <scope>NUCLEOTIDE SEQUENCE [LARGE SCALE GENOMIC DNA]</scope>
</reference>
<evidence type="ECO:0000313" key="2">
    <source>
        <dbReference type="EMBL" id="CAI4013991.1"/>
    </source>
</evidence>
<feature type="region of interest" description="Disordered" evidence="1">
    <location>
        <begin position="149"/>
        <end position="178"/>
    </location>
</feature>
<organism evidence="2">
    <name type="scientific">Cladocopium goreaui</name>
    <dbReference type="NCBI Taxonomy" id="2562237"/>
    <lineage>
        <taxon>Eukaryota</taxon>
        <taxon>Sar</taxon>
        <taxon>Alveolata</taxon>
        <taxon>Dinophyceae</taxon>
        <taxon>Suessiales</taxon>
        <taxon>Symbiodiniaceae</taxon>
        <taxon>Cladocopium</taxon>
    </lineage>
</organism>
<protein>
    <submittedName>
        <fullName evidence="2">Uncharacterized protein</fullName>
    </submittedName>
</protein>
<feature type="compositionally biased region" description="Basic and acidic residues" evidence="1">
    <location>
        <begin position="512"/>
        <end position="533"/>
    </location>
</feature>
<reference evidence="2" key="1">
    <citation type="submission" date="2022-10" db="EMBL/GenBank/DDBJ databases">
        <authorList>
            <person name="Chen Y."/>
            <person name="Dougan E. K."/>
            <person name="Chan C."/>
            <person name="Rhodes N."/>
            <person name="Thang M."/>
        </authorList>
    </citation>
    <scope>NUCLEOTIDE SEQUENCE</scope>
</reference>
<comment type="caution">
    <text evidence="2">The sequence shown here is derived from an EMBL/GenBank/DDBJ whole genome shotgun (WGS) entry which is preliminary data.</text>
</comment>
<accession>A0A9P1GHB0</accession>
<feature type="compositionally biased region" description="Acidic residues" evidence="1">
    <location>
        <begin position="164"/>
        <end position="177"/>
    </location>
</feature>
<sequence>MDCVGLAVEWEANVELRDRIREDKRVLVYNDADKWCKPTRNNAVANAMVVLPVLKRLGKHETKTLPHLDDLIVEVTTLFQTCGLGLGNKMPYKTSNEIKKLAGFVKRRSYRKEVTKDPEFHELILEYDPTMKEVIDAYLAKCRRSKSSASSASLGDSGGGSDGENSEDADADADPESQQEFVDFKKWLDEKMPGGSEDAPPKSIEKPKACLKCGATSCDCTQVASKLKAAREQIAQRLAELRKKREESGPPKKRQCFDQQGDKGPTLPAMKAAMVARDTDETQPLEAEVFGDIGAFDLAMPIDEEQEDEPGMDDAINTANAEIAEPQLKVLTRRDQLSMKENKEKQKLAEKEKKEKQKLAQKEEKEKQKLAQKEEKEKRKLADKEAKALAKQKAKEEKKATAKAKGKAKAAAAKPETTDESEEEVEKNVGGRKPTKLQKPTEEAAEKEEDEEPRGKKPKVMAEKKEKAVPKRKAKAKAAAKAKDDKMVTPKKKLFSSESDSDDEAGDDGECPDGKPGDAAKVKEALERCAPEAHKKKKKKGGVNSQEAESACKASEKPKGKTAKVNLSPFAKKERARRKKTEKAIMHQGPEEDTMIQALCLQHMRNVENMKYEEVKDYLREKLTNKHAKEFKLDEYWGGQLVVSKSLSSVMALREKPPRLPTSSHMAHRQLDGILAWSWYTSQLL</sequence>
<evidence type="ECO:0000313" key="4">
    <source>
        <dbReference type="Proteomes" id="UP001152797"/>
    </source>
</evidence>
<name>A0A9P1GHB0_9DINO</name>
<dbReference type="EMBL" id="CAMXCT030006124">
    <property type="protein sequence ID" value="CAL4801303.1"/>
    <property type="molecule type" value="Genomic_DNA"/>
</dbReference>
<feature type="region of interest" description="Disordered" evidence="1">
    <location>
        <begin position="320"/>
        <end position="566"/>
    </location>
</feature>
<feature type="compositionally biased region" description="Basic and acidic residues" evidence="1">
    <location>
        <begin position="460"/>
        <end position="469"/>
    </location>
</feature>
<dbReference type="EMBL" id="CAMXCT010006124">
    <property type="protein sequence ID" value="CAI4013991.1"/>
    <property type="molecule type" value="Genomic_DNA"/>
</dbReference>
<gene>
    <name evidence="2" type="ORF">C1SCF055_LOCUS38922</name>
</gene>
<proteinExistence type="predicted"/>
<keyword evidence="4" id="KW-1185">Reference proteome</keyword>
<feature type="compositionally biased region" description="Acidic residues" evidence="1">
    <location>
        <begin position="499"/>
        <end position="511"/>
    </location>
</feature>
<feature type="compositionally biased region" description="Basic and acidic residues" evidence="1">
    <location>
        <begin position="241"/>
        <end position="250"/>
    </location>
</feature>
<dbReference type="AlphaFoldDB" id="A0A9P1GHB0"/>
<feature type="compositionally biased region" description="Basic residues" evidence="1">
    <location>
        <begin position="470"/>
        <end position="480"/>
    </location>
</feature>
<dbReference type="Proteomes" id="UP001152797">
    <property type="component" value="Unassembled WGS sequence"/>
</dbReference>